<reference evidence="3" key="1">
    <citation type="submission" date="2015-06" db="EMBL/GenBank/DDBJ databases">
        <authorList>
            <person name="Lim Y.L."/>
            <person name="Ee R."/>
            <person name="Yong D."/>
            <person name="How K.Y."/>
            <person name="Yin W.F."/>
            <person name="Chan K.G."/>
        </authorList>
    </citation>
    <scope>NUCLEOTIDE SEQUENCE [LARGE SCALE GENOMIC DNA]</scope>
    <source>
        <strain evidence="3">DSM 25325</strain>
    </source>
</reference>
<name>A0A0G3EM67_9BURK</name>
<feature type="compositionally biased region" description="Basic and acidic residues" evidence="1">
    <location>
        <begin position="213"/>
        <end position="231"/>
    </location>
</feature>
<evidence type="ECO:0000313" key="3">
    <source>
        <dbReference type="Proteomes" id="UP000036700"/>
    </source>
</evidence>
<dbReference type="SUPFAM" id="SSF55486">
    <property type="entry name" value="Metalloproteases ('zincins'), catalytic domain"/>
    <property type="match status" value="1"/>
</dbReference>
<sequence length="567" mass="62074">MPNVRSAAAPAALSSDRPSAADVTISGNITYDCIPVAVSRDAQGQLQAKLDYDATARYAVANAVVMVVDPQTRRVLADTLSDVAGAYAVAVPPNVRAMVRVEARMMSADIAPDGRPAWEVAVRDNHSEEFRSVPEQATVYALESEPFDTGTRGRTVALHAGSGWSRDLQRYPASRPAAPFAILAAIHQAIQRVLLVDRAAVFAPLNVFWHPHNVPETRNPHQEEATPDDPLERLSRGYIGTSFFKVTPPGSGIYLLGAQNLDTDEYHPATIIHEWAHYFENAFSRADNGGGAHEEHPDMRSGFTEAWANALSSIVRGTPIYATTCGQKQASTGAAFDLDEIGTPRTWYGEMPISHALYQWAKSPHIGFQPIYDVMVNEQKRVGAFTSLLSFAARLRKRVGIAGQGEIDRLLRALNTVEGASLDEWGTRQRVLPADVVAPSEQRYLLPIYTELILDEPSPPLCLTDKFNRSEAGKATRGCVGNRRFLRFTLARRGNYRVIGEVAAGSPQDVPLPYFDLYLGGTKIAHDPTDANGWAYYDLPPATYAAEIYPAAQQPLAGCFRFTLKRA</sequence>
<protein>
    <submittedName>
        <fullName evidence="2">Uncharacterized protein</fullName>
    </submittedName>
</protein>
<feature type="region of interest" description="Disordered" evidence="1">
    <location>
        <begin position="212"/>
        <end position="231"/>
    </location>
</feature>
<dbReference type="EMBL" id="CP011568">
    <property type="protein sequence ID" value="AKJ68168.1"/>
    <property type="molecule type" value="Genomic_DNA"/>
</dbReference>
<evidence type="ECO:0000256" key="1">
    <source>
        <dbReference type="SAM" id="MobiDB-lite"/>
    </source>
</evidence>
<keyword evidence="3" id="KW-1185">Reference proteome</keyword>
<organism evidence="2 3">
    <name type="scientific">Pandoraea thiooxydans</name>
    <dbReference type="NCBI Taxonomy" id="445709"/>
    <lineage>
        <taxon>Bacteria</taxon>
        <taxon>Pseudomonadati</taxon>
        <taxon>Pseudomonadota</taxon>
        <taxon>Betaproteobacteria</taxon>
        <taxon>Burkholderiales</taxon>
        <taxon>Burkholderiaceae</taxon>
        <taxon>Pandoraea</taxon>
    </lineage>
</organism>
<dbReference type="OrthoDB" id="5699193at2"/>
<proteinExistence type="predicted"/>
<dbReference type="PATRIC" id="fig|445709.3.peg.1715"/>
<accession>A0A0G3EM67</accession>
<dbReference type="Proteomes" id="UP000036700">
    <property type="component" value="Chromosome"/>
</dbReference>
<dbReference type="RefSeq" id="WP_047213988.1">
    <property type="nucleotide sequence ID" value="NZ_CP011568.3"/>
</dbReference>
<gene>
    <name evidence="2" type="ORF">ABW99_08025</name>
</gene>
<dbReference type="AlphaFoldDB" id="A0A0G3EM67"/>
<evidence type="ECO:0000313" key="2">
    <source>
        <dbReference type="EMBL" id="AKJ68168.1"/>
    </source>
</evidence>
<dbReference type="STRING" id="445709.ABW99_08025"/>
<dbReference type="KEGG" id="ptx:ABW99_08025"/>